<keyword evidence="7" id="KW-1185">Reference proteome</keyword>
<dbReference type="EC" id="3.1.3.48" evidence="2"/>
<dbReference type="PANTHER" id="PTHR39181:SF1">
    <property type="entry name" value="TYROSINE-PROTEIN PHOSPHATASE YWQE"/>
    <property type="match status" value="1"/>
</dbReference>
<keyword evidence="3" id="KW-0378">Hydrolase</keyword>
<comment type="similarity">
    <text evidence="1">Belongs to the metallo-dependent hydrolases superfamily. CpsB/CapC family.</text>
</comment>
<dbReference type="InterPro" id="IPR016195">
    <property type="entry name" value="Pol/histidinol_Pase-like"/>
</dbReference>
<name>A0A4R1RWF2_HYDET</name>
<evidence type="ECO:0000256" key="3">
    <source>
        <dbReference type="ARBA" id="ARBA00022801"/>
    </source>
</evidence>
<dbReference type="EMBL" id="SLUN01000009">
    <property type="protein sequence ID" value="TCL70774.1"/>
    <property type="molecule type" value="Genomic_DNA"/>
</dbReference>
<dbReference type="Gene3D" id="3.20.20.140">
    <property type="entry name" value="Metal-dependent hydrolases"/>
    <property type="match status" value="1"/>
</dbReference>
<comment type="caution">
    <text evidence="6">The sequence shown here is derived from an EMBL/GenBank/DDBJ whole genome shotgun (WGS) entry which is preliminary data.</text>
</comment>
<evidence type="ECO:0000313" key="7">
    <source>
        <dbReference type="Proteomes" id="UP000295008"/>
    </source>
</evidence>
<comment type="catalytic activity">
    <reaction evidence="5">
        <text>O-phospho-L-tyrosyl-[protein] + H2O = L-tyrosyl-[protein] + phosphate</text>
        <dbReference type="Rhea" id="RHEA:10684"/>
        <dbReference type="Rhea" id="RHEA-COMP:10136"/>
        <dbReference type="Rhea" id="RHEA-COMP:20101"/>
        <dbReference type="ChEBI" id="CHEBI:15377"/>
        <dbReference type="ChEBI" id="CHEBI:43474"/>
        <dbReference type="ChEBI" id="CHEBI:46858"/>
        <dbReference type="ChEBI" id="CHEBI:61978"/>
        <dbReference type="EC" id="3.1.3.48"/>
    </reaction>
</comment>
<evidence type="ECO:0000256" key="4">
    <source>
        <dbReference type="ARBA" id="ARBA00022912"/>
    </source>
</evidence>
<dbReference type="Proteomes" id="UP000295008">
    <property type="component" value="Unassembled WGS sequence"/>
</dbReference>
<dbReference type="AlphaFoldDB" id="A0A4R1RWF2"/>
<gene>
    <name evidence="6" type="ORF">EDC14_100992</name>
</gene>
<reference evidence="6 7" key="1">
    <citation type="submission" date="2019-03" db="EMBL/GenBank/DDBJ databases">
        <title>Genomic Encyclopedia of Type Strains, Phase IV (KMG-IV): sequencing the most valuable type-strain genomes for metagenomic binning, comparative biology and taxonomic classification.</title>
        <authorList>
            <person name="Goeker M."/>
        </authorList>
    </citation>
    <scope>NUCLEOTIDE SEQUENCE [LARGE SCALE GENOMIC DNA]</scope>
    <source>
        <strain evidence="6 7">LX-B</strain>
    </source>
</reference>
<dbReference type="GO" id="GO:0004725">
    <property type="term" value="F:protein tyrosine phosphatase activity"/>
    <property type="evidence" value="ECO:0007669"/>
    <property type="project" value="UniProtKB-EC"/>
</dbReference>
<evidence type="ECO:0000256" key="1">
    <source>
        <dbReference type="ARBA" id="ARBA00005750"/>
    </source>
</evidence>
<dbReference type="PIRSF" id="PIRSF016557">
    <property type="entry name" value="Caps_synth_CpsB"/>
    <property type="match status" value="1"/>
</dbReference>
<dbReference type="RefSeq" id="WP_132014048.1">
    <property type="nucleotide sequence ID" value="NZ_SLUN01000009.1"/>
</dbReference>
<evidence type="ECO:0000256" key="2">
    <source>
        <dbReference type="ARBA" id="ARBA00013064"/>
    </source>
</evidence>
<dbReference type="SUPFAM" id="SSF89550">
    <property type="entry name" value="PHP domain-like"/>
    <property type="match status" value="1"/>
</dbReference>
<keyword evidence="4" id="KW-0904">Protein phosphatase</keyword>
<dbReference type="InterPro" id="IPR016667">
    <property type="entry name" value="Caps_polysacc_synth_CpsB/CapC"/>
</dbReference>
<organism evidence="6 7">
    <name type="scientific">Hydrogenispora ethanolica</name>
    <dbReference type="NCBI Taxonomy" id="1082276"/>
    <lineage>
        <taxon>Bacteria</taxon>
        <taxon>Bacillati</taxon>
        <taxon>Bacillota</taxon>
        <taxon>Hydrogenispora</taxon>
    </lineage>
</organism>
<proteinExistence type="inferred from homology"/>
<accession>A0A4R1RWF2</accession>
<protein>
    <recommendedName>
        <fullName evidence="2">protein-tyrosine-phosphatase</fullName>
        <ecNumber evidence="2">3.1.3.48</ecNumber>
    </recommendedName>
</protein>
<sequence length="266" mass="29279">MFFDIHTHVLPGFDDGSPDLETSLAMLQLAAEHGTGGMVATPHLAEGDWQPSWERVVDSCRLLAEAASERKLGISIYPGVEAAFYSGIEAKSNGPGAYCINGGRYMLVELPANQLPVSTDDFFFTLQSRGVIPVLAHPERYPKLQEEPERLLEWIERGILLQVNGASLVGRMGTRIMNVAETLLQCQMIHCIASDGHGLSSRRPILKEAAAKVTAMVGPEMARSLFTTNPQSIIANQPVFIPEPDERRFLKRPKLFGGLFKMFGSR</sequence>
<evidence type="ECO:0000313" key="6">
    <source>
        <dbReference type="EMBL" id="TCL70774.1"/>
    </source>
</evidence>
<evidence type="ECO:0000256" key="5">
    <source>
        <dbReference type="ARBA" id="ARBA00051722"/>
    </source>
</evidence>
<dbReference type="OrthoDB" id="9788539at2"/>
<dbReference type="PANTHER" id="PTHR39181">
    <property type="entry name" value="TYROSINE-PROTEIN PHOSPHATASE YWQE"/>
    <property type="match status" value="1"/>
</dbReference>
<dbReference type="Pfam" id="PF19567">
    <property type="entry name" value="CpsB_CapC"/>
    <property type="match status" value="1"/>
</dbReference>
<dbReference type="GO" id="GO:0030145">
    <property type="term" value="F:manganese ion binding"/>
    <property type="evidence" value="ECO:0007669"/>
    <property type="project" value="InterPro"/>
</dbReference>